<protein>
    <recommendedName>
        <fullName evidence="3">Prepilin-type N-terminal cleavage/methylation domain-containing protein</fullName>
    </recommendedName>
</protein>
<reference evidence="1 2" key="1">
    <citation type="submission" date="2014-10" db="EMBL/GenBank/DDBJ databases">
        <title>Draft genome sequence of Actinoplanes utahensis NRRL 12052.</title>
        <authorList>
            <person name="Velasco-Bucheli B."/>
            <person name="del Cerro C."/>
            <person name="Hormigo D."/>
            <person name="Garcia J.L."/>
            <person name="Acebal C."/>
            <person name="Arroyo M."/>
            <person name="de la Mata I."/>
        </authorList>
    </citation>
    <scope>NUCLEOTIDE SEQUENCE [LARGE SCALE GENOMIC DNA]</scope>
    <source>
        <strain evidence="1 2">NRRL 12052</strain>
    </source>
</reference>
<dbReference type="RefSeq" id="WP_043532942.1">
    <property type="nucleotide sequence ID" value="NZ_BAABKU010000039.1"/>
</dbReference>
<dbReference type="PROSITE" id="PS00409">
    <property type="entry name" value="PROKAR_NTER_METHYL"/>
    <property type="match status" value="1"/>
</dbReference>
<keyword evidence="2" id="KW-1185">Reference proteome</keyword>
<dbReference type="OrthoDB" id="5119659at2"/>
<evidence type="ECO:0000313" key="2">
    <source>
        <dbReference type="Proteomes" id="UP000054537"/>
    </source>
</evidence>
<dbReference type="STRING" id="1869.MB27_37840"/>
<evidence type="ECO:0008006" key="3">
    <source>
        <dbReference type="Google" id="ProtNLM"/>
    </source>
</evidence>
<evidence type="ECO:0000313" key="1">
    <source>
        <dbReference type="EMBL" id="KHD72872.1"/>
    </source>
</evidence>
<gene>
    <name evidence="1" type="ORF">MB27_37840</name>
</gene>
<dbReference type="EMBL" id="JRTT01000136">
    <property type="protein sequence ID" value="KHD72872.1"/>
    <property type="molecule type" value="Genomic_DNA"/>
</dbReference>
<organism evidence="1 2">
    <name type="scientific">Actinoplanes utahensis</name>
    <dbReference type="NCBI Taxonomy" id="1869"/>
    <lineage>
        <taxon>Bacteria</taxon>
        <taxon>Bacillati</taxon>
        <taxon>Actinomycetota</taxon>
        <taxon>Actinomycetes</taxon>
        <taxon>Micromonosporales</taxon>
        <taxon>Micromonosporaceae</taxon>
        <taxon>Actinoplanes</taxon>
    </lineage>
</organism>
<name>A0A0A6WYN6_ACTUT</name>
<comment type="caution">
    <text evidence="1">The sequence shown here is derived from an EMBL/GenBank/DDBJ whole genome shotgun (WGS) entry which is preliminary data.</text>
</comment>
<dbReference type="NCBIfam" id="TIGR02532">
    <property type="entry name" value="IV_pilin_GFxxxE"/>
    <property type="match status" value="1"/>
</dbReference>
<dbReference type="Pfam" id="PF07963">
    <property type="entry name" value="N_methyl"/>
    <property type="match status" value="1"/>
</dbReference>
<dbReference type="InterPro" id="IPR012902">
    <property type="entry name" value="N_methyl_site"/>
</dbReference>
<dbReference type="Proteomes" id="UP000054537">
    <property type="component" value="Unassembled WGS sequence"/>
</dbReference>
<proteinExistence type="predicted"/>
<dbReference type="AlphaFoldDB" id="A0A0A6WYN6"/>
<accession>A0A0A6WYN6</accession>
<sequence length="208" mass="22888">MRRLRAWLLPRGDQGFSLIELMATTVVMSIVVTITTSAILEIYQSVGRVDAESEAQTQVAAAFKQLDKEIRYARGISVQSPPLGGDYYVEYLVNLNSVDTCVQLRLRPGTSELQRRQWVKNVEPLAPTPWTTLAALTTSTTPFTVTSPEPNTLIGWRYQRLRVTFTATVGSGKAQSRRVSDVTFTALNATSGQDLTATTCIEARGVDS</sequence>
<dbReference type="eggNOG" id="COG4966">
    <property type="taxonomic scope" value="Bacteria"/>
</dbReference>